<organism evidence="4 5">
    <name type="scientific">Streptomyces tirandamycinicus</name>
    <dbReference type="NCBI Taxonomy" id="2174846"/>
    <lineage>
        <taxon>Bacteria</taxon>
        <taxon>Bacillati</taxon>
        <taxon>Actinomycetota</taxon>
        <taxon>Actinomycetes</taxon>
        <taxon>Kitasatosporales</taxon>
        <taxon>Streptomycetaceae</taxon>
        <taxon>Streptomyces</taxon>
    </lineage>
</organism>
<dbReference type="InterPro" id="IPR000772">
    <property type="entry name" value="Ricin_B_lectin"/>
</dbReference>
<dbReference type="InterPro" id="IPR003587">
    <property type="entry name" value="Hint_dom_N"/>
</dbReference>
<feature type="compositionally biased region" description="Low complexity" evidence="1">
    <location>
        <begin position="302"/>
        <end position="327"/>
    </location>
</feature>
<dbReference type="Proteomes" id="UP000244900">
    <property type="component" value="Chromosome"/>
</dbReference>
<name>A0A2S1ST38_9ACTN</name>
<dbReference type="InterPro" id="IPR036844">
    <property type="entry name" value="Hint_dom_sf"/>
</dbReference>
<feature type="compositionally biased region" description="Low complexity" evidence="1">
    <location>
        <begin position="271"/>
        <end position="295"/>
    </location>
</feature>
<dbReference type="InterPro" id="IPR022385">
    <property type="entry name" value="Rhs_assc_core"/>
</dbReference>
<feature type="region of interest" description="Disordered" evidence="1">
    <location>
        <begin position="1178"/>
        <end position="1198"/>
    </location>
</feature>
<dbReference type="PANTHER" id="PTHR32305">
    <property type="match status" value="1"/>
</dbReference>
<dbReference type="SMART" id="SM00458">
    <property type="entry name" value="RICIN"/>
    <property type="match status" value="1"/>
</dbReference>
<dbReference type="NCBIfam" id="TIGR01643">
    <property type="entry name" value="YD_repeat_2x"/>
    <property type="match status" value="1"/>
</dbReference>
<dbReference type="NCBIfam" id="TIGR03696">
    <property type="entry name" value="Rhs_assc_core"/>
    <property type="match status" value="1"/>
</dbReference>
<gene>
    <name evidence="4" type="ORF">DDW44_12250</name>
</gene>
<dbReference type="CDD" id="cd00081">
    <property type="entry name" value="Hint"/>
    <property type="match status" value="1"/>
</dbReference>
<feature type="domain" description="Ricin B lectin" evidence="3">
    <location>
        <begin position="1822"/>
        <end position="1954"/>
    </location>
</feature>
<feature type="domain" description="Hint" evidence="2">
    <location>
        <begin position="2359"/>
        <end position="2464"/>
    </location>
</feature>
<dbReference type="Gene3D" id="3.40.570.10">
    <property type="entry name" value="Extracellular Endonuclease, subunit A"/>
    <property type="match status" value="1"/>
</dbReference>
<feature type="compositionally biased region" description="Polar residues" evidence="1">
    <location>
        <begin position="1187"/>
        <end position="1198"/>
    </location>
</feature>
<dbReference type="KEGG" id="stir:DDW44_12250"/>
<evidence type="ECO:0000259" key="2">
    <source>
        <dbReference type="SMART" id="SM00306"/>
    </source>
</evidence>
<dbReference type="InterPro" id="IPR031325">
    <property type="entry name" value="RHS_repeat"/>
</dbReference>
<sequence>MPASVRARRRLRYAGLVVLLCTVLTVSPMTGTAFAIPGDGMDRTSNAKVDLPELDKAVAVDRDTDEPTDLSRPADVPVDEYVPAHVTPWAAAADQTADLTGLAAGESVQVGTTPVKLGVPDGQDPAALAGTWQVDLASVDASTAANVPGVLMAVTPPAGVDPAASVAVEVDHSTFTDLFGTQAADRFRLTVLEGCSLPDTATLDCGGEGVSTMSVAGDEASGPELVPVESEIEVDRTRAVTSSGAETKETKRRLTGVVPVSLLTVPDPASDGGTPITPDGDGAGAPEPGSSGPGDTEPQELRPSTSPSSASPSSASPSSVSRSSSGGANARHAAFAAAGQGTTPTVMGAMDLGASASGDFTATPLSSSGDWAAGSSSGAFTYSYGVQVPEVPGGLTPDVAFTYSSQTVDGRTSATNNQASWIGDGWDYHPGSITRQYVDCKQDAKARPGGNNAQHPTHDLCYGSNNATMTLGGQTVSLVWQSGKGWTTSSGDGSKVELLKDTGLNNGDGDGEYWRVTTRDGVQYHFGRNRLQGWKDGEEETGSVFTVPVAGNHDGEPCYKAGDFAGSFCDQAWQWNLDYVVDPSGNAMSLWWTAETNRYAKNWQFKKPVSYERGGWLRRIDYGLRADSLYTTEAPARVWFTMEERCFAEGSLACTEANFTAKDPGKYRIWYDTPVSLQCKATGDCWNAAPSFFTRKRLDKVSTSAQRKEGSDTRYTVDVYQLKQSFPTMTTGANTALWLESITRTGYGPGGASAGVSKTLNPVAFQASSEYMPNRVLRGAQDPVPGFARQRIGRVVNEYGGETVVTYSTPSGACATGDGFPDQKQNSQLCYPVAWHPDPSVDNEIDWFHKYVVTQVEELPAISGAQSTSTSYEYGTPAWQLAESEFSKKTRRTWARFAGFDTVTTITGSDDKDTSAKRSKGMTRFYRGLGTDVSVKDVTGAEIGKDHRAFAGRIAEEVDYPSATADAATGWTSRSTTELAATELARRVLGDDLDDLVAWRVTETGEHSWTKSSGAGDDTRTLRKISSSTQYDGDGLPTRIEMLGDTGVTGDESCTMTEYVSDTTKHLIGLTKQIRTSPTTCAAAAFDNLATLTEASRVAYDGASYGTAPTRGLATETWTLKGDASGFTSNGTTGYDALGRTVKATQPGQTASATITYQPSVGLPHRVTETNELGHTNVETVEPGRGTTLTTTDPNGHTSKAVYDALGRLVEAWGAGRDPTTHQVPDLQVGYELAAGEPAAVIARTRGHEDRVETSVTLYDGLGRVRQTQEPATGGGRLITDTLYNASGEVWKTNNAYFTTGEPNTTLFFPQTSGEVPNATRYTYDAMGRVLTEVPVLNGTDAPDRSTAYAYGLDHSTVINPPGTASYRTWTDGLGRTSRVDTFSNPERTAFESIRFSYDQRGRLSQARQDDGTAWSWKYDAIGRAVESTDPDTGTAKTTYDDLNRPVTSTDSRGKTVWTGYDILSRPILTRENGSGGKLLGAYSYDQAGGGVGMPYSALRYTDTGNAAQTLVSGYTSDYQPTVASTALPEDLADQYGLEDRYTYTQTYTDTGLLHSTRLPAVGTLPAEEVINRYDEEGLADSVSGHDWYGSQTVYSPYGQVLRSTLGSNPYRVWSTASYDEASGELTGLETWRQQAGETGVVTGNKVSATSYTYDGAGNITSVRQGAAGIRERQCFRYDLVGRLSEAWTSSNQDACTAGGAGSAADVSKGEDDSGYWTDYAYAGLSAERTTMVEHDLTGDTAKDTRTTYGYGAGEAGPHALTSLVREYTTEAGAKVKQTLSRVHDTAGNTTSVTSGSGDAQTLTWTYDGLPETVSGQGANGRTAYRTDGGMCLDVQSGLAVADQPLQIYSCNQSQAQKFAFVPDAPDTDANTGSLRVFGDWCANAAGSTAGSAVRIRPCAGTTAQKLTRDETGALKHAASGLCVAVPSGSAGAGTDLVLAACSASATTQRFHAQDEARYVYAPGGARLLTLRGNEATLHLGEAEVTNNAGGSMVQVQRTYAAPGGSVMRYAYGSFTPGTSKLAALTYDHQGSVYAEVALEAGMETRIRKTDPFGAPRTGGDTAQRLQTNQGFLGASRDDSSGFTMLGARLYEPATGRFLSADPVLDLADPMQRGGYAYAHNNPVTYSDPTGLSVSLSAKEMSLALAGAGLSAAEVAQAKRDANRSMASVIASAAGSILRDFLGIDDIMACIGGSAWSCASVVLDAMPWTKALKMVGKVLSAVKKVMGAVSAWRKAKAAAKRVLSTARAAIDRAKAAKKKRIEQQKKAAQARKKKAAEQRQTTSNRASQAARNTGNGKQKTAQANAAPKVSAARSSGAGGDKSGKGGGSRGGGSSGASSRSNGGTSGGGNDSKAGGSCETNSFTTGTRVLMADGTTKPIEELEGGDTVLATDPETGETSAQEVTAEITGTGEKHLVKVTIDTDGDSGTRTATVTATDGHPFWVPELGEWIDATDLTAGAWLQTSAGTYVQITAIRRWTAQNATVHNLTVGNQHTYYVLAGAAPVLVHNCGGEIDYGSIGADGRRSGIVAEVTPQMVGTGGKASTRMRPPGFVSGANGDARGHLLPKALGGSGNTPENFVRTTAAIDNGPMNEFEQEIADYVSRGNTIMYSATPHYRPGSNIPFAVSIEAFDDAGWFMGRTFMQ</sequence>
<dbReference type="Gene3D" id="2.80.10.50">
    <property type="match status" value="1"/>
</dbReference>
<proteinExistence type="predicted"/>
<dbReference type="InterPro" id="IPR035992">
    <property type="entry name" value="Ricin_B-like_lectins"/>
</dbReference>
<evidence type="ECO:0000313" key="5">
    <source>
        <dbReference type="Proteomes" id="UP000244900"/>
    </source>
</evidence>
<dbReference type="InterPro" id="IPR050708">
    <property type="entry name" value="T6SS_VgrG/RHS"/>
</dbReference>
<dbReference type="SUPFAM" id="SSF51294">
    <property type="entry name" value="Hedgehog/intein (Hint) domain"/>
    <property type="match status" value="1"/>
</dbReference>
<keyword evidence="5" id="KW-1185">Reference proteome</keyword>
<dbReference type="EMBL" id="CP029188">
    <property type="protein sequence ID" value="AWI29477.1"/>
    <property type="molecule type" value="Genomic_DNA"/>
</dbReference>
<evidence type="ECO:0000259" key="3">
    <source>
        <dbReference type="SMART" id="SM00458"/>
    </source>
</evidence>
<feature type="compositionally biased region" description="Polar residues" evidence="1">
    <location>
        <begin position="2281"/>
        <end position="2303"/>
    </location>
</feature>
<feature type="compositionally biased region" description="Gly residues" evidence="1">
    <location>
        <begin position="2316"/>
        <end position="2334"/>
    </location>
</feature>
<dbReference type="Pfam" id="PF05593">
    <property type="entry name" value="RHS_repeat"/>
    <property type="match status" value="1"/>
</dbReference>
<dbReference type="Pfam" id="PF00652">
    <property type="entry name" value="Ricin_B_lectin"/>
    <property type="match status" value="1"/>
</dbReference>
<dbReference type="InterPro" id="IPR044929">
    <property type="entry name" value="DNA/RNA_non-sp_Endonuclease_sf"/>
</dbReference>
<dbReference type="PROSITE" id="PS50231">
    <property type="entry name" value="RICIN_B_LECTIN"/>
    <property type="match status" value="1"/>
</dbReference>
<dbReference type="InterPro" id="IPR044927">
    <property type="entry name" value="Endonuclea_NS_2"/>
</dbReference>
<dbReference type="PANTHER" id="PTHR32305:SF17">
    <property type="entry name" value="TRNA NUCLEASE WAPA"/>
    <property type="match status" value="1"/>
</dbReference>
<dbReference type="PROSITE" id="PS50818">
    <property type="entry name" value="INTEIN_C_TER"/>
    <property type="match status" value="1"/>
</dbReference>
<accession>A0A2S1ST38</accession>
<dbReference type="SUPFAM" id="SSF50370">
    <property type="entry name" value="Ricin B-like lectins"/>
    <property type="match status" value="1"/>
</dbReference>
<reference evidence="4 5" key="1">
    <citation type="submission" date="2018-05" db="EMBL/GenBank/DDBJ databases">
        <title>Complete genome sequence of sponge-derived Streptomyces sp. HNM0039.</title>
        <authorList>
            <person name="Huang X."/>
            <person name="Zhou S."/>
        </authorList>
    </citation>
    <scope>NUCLEOTIDE SEQUENCE [LARGE SCALE GENOMIC DNA]</scope>
    <source>
        <strain evidence="4 5">HNM0039</strain>
    </source>
</reference>
<feature type="region of interest" description="Disordered" evidence="1">
    <location>
        <begin position="234"/>
        <end position="253"/>
    </location>
</feature>
<evidence type="ECO:0000313" key="4">
    <source>
        <dbReference type="EMBL" id="AWI29477.1"/>
    </source>
</evidence>
<dbReference type="SMART" id="SM00306">
    <property type="entry name" value="HintN"/>
    <property type="match status" value="1"/>
</dbReference>
<dbReference type="Gene3D" id="2.170.16.10">
    <property type="entry name" value="Hedgehog/Intein (Hint) domain"/>
    <property type="match status" value="1"/>
</dbReference>
<feature type="region of interest" description="Disordered" evidence="1">
    <location>
        <begin position="2254"/>
        <end position="2397"/>
    </location>
</feature>
<dbReference type="Pfam" id="PF13930">
    <property type="entry name" value="Endonuclea_NS_2"/>
    <property type="match status" value="1"/>
</dbReference>
<evidence type="ECO:0000256" key="1">
    <source>
        <dbReference type="SAM" id="MobiDB-lite"/>
    </source>
</evidence>
<feature type="region of interest" description="Disordered" evidence="1">
    <location>
        <begin position="258"/>
        <end position="327"/>
    </location>
</feature>
<dbReference type="InterPro" id="IPR030934">
    <property type="entry name" value="Intein_C"/>
</dbReference>
<feature type="compositionally biased region" description="Polar residues" evidence="1">
    <location>
        <begin position="2357"/>
        <end position="2366"/>
    </location>
</feature>
<dbReference type="Pfam" id="PF07591">
    <property type="entry name" value="PT-HINT"/>
    <property type="match status" value="1"/>
</dbReference>
<dbReference type="Gene3D" id="2.180.10.10">
    <property type="entry name" value="RHS repeat-associated core"/>
    <property type="match status" value="3"/>
</dbReference>
<protein>
    <submittedName>
        <fullName evidence="4">Sugar-binding protein</fullName>
    </submittedName>
</protein>
<dbReference type="InterPro" id="IPR006530">
    <property type="entry name" value="YD"/>
</dbReference>